<evidence type="ECO:0000256" key="1">
    <source>
        <dbReference type="ARBA" id="ARBA00022679"/>
    </source>
</evidence>
<dbReference type="GO" id="GO:0015074">
    <property type="term" value="P:DNA integration"/>
    <property type="evidence" value="ECO:0007669"/>
    <property type="project" value="InterPro"/>
</dbReference>
<organism evidence="9">
    <name type="scientific">Tanacetum cinerariifolium</name>
    <name type="common">Dalmatian daisy</name>
    <name type="synonym">Chrysanthemum cinerariifolium</name>
    <dbReference type="NCBI Taxonomy" id="118510"/>
    <lineage>
        <taxon>Eukaryota</taxon>
        <taxon>Viridiplantae</taxon>
        <taxon>Streptophyta</taxon>
        <taxon>Embryophyta</taxon>
        <taxon>Tracheophyta</taxon>
        <taxon>Spermatophyta</taxon>
        <taxon>Magnoliopsida</taxon>
        <taxon>eudicotyledons</taxon>
        <taxon>Gunneridae</taxon>
        <taxon>Pentapetalae</taxon>
        <taxon>asterids</taxon>
        <taxon>campanulids</taxon>
        <taxon>Asterales</taxon>
        <taxon>Asteraceae</taxon>
        <taxon>Asteroideae</taxon>
        <taxon>Anthemideae</taxon>
        <taxon>Anthemidinae</taxon>
        <taxon>Tanacetum</taxon>
    </lineage>
</organism>
<proteinExistence type="predicted"/>
<feature type="domain" description="Integrase catalytic" evidence="8">
    <location>
        <begin position="1173"/>
        <end position="1292"/>
    </location>
</feature>
<dbReference type="GO" id="GO:0003676">
    <property type="term" value="F:nucleic acid binding"/>
    <property type="evidence" value="ECO:0007669"/>
    <property type="project" value="InterPro"/>
</dbReference>
<evidence type="ECO:0000256" key="5">
    <source>
        <dbReference type="ARBA" id="ARBA00022801"/>
    </source>
</evidence>
<evidence type="ECO:0000256" key="2">
    <source>
        <dbReference type="ARBA" id="ARBA00022695"/>
    </source>
</evidence>
<dbReference type="InterPro" id="IPR050951">
    <property type="entry name" value="Retrovirus_Pol_polyprotein"/>
</dbReference>
<dbReference type="EMBL" id="BKCJ010010359">
    <property type="protein sequence ID" value="GEU91225.1"/>
    <property type="molecule type" value="Genomic_DNA"/>
</dbReference>
<feature type="compositionally biased region" description="Polar residues" evidence="7">
    <location>
        <begin position="720"/>
        <end position="730"/>
    </location>
</feature>
<evidence type="ECO:0000256" key="3">
    <source>
        <dbReference type="ARBA" id="ARBA00022722"/>
    </source>
</evidence>
<dbReference type="PANTHER" id="PTHR37984">
    <property type="entry name" value="PROTEIN CBG26694"/>
    <property type="match status" value="1"/>
</dbReference>
<dbReference type="Gene3D" id="3.30.70.270">
    <property type="match status" value="1"/>
</dbReference>
<dbReference type="Pfam" id="PF17917">
    <property type="entry name" value="RT_RNaseH"/>
    <property type="match status" value="1"/>
</dbReference>
<dbReference type="InterPro" id="IPR005162">
    <property type="entry name" value="Retrotrans_gag_dom"/>
</dbReference>
<dbReference type="InterPro" id="IPR000477">
    <property type="entry name" value="RT_dom"/>
</dbReference>
<feature type="region of interest" description="Disordered" evidence="7">
    <location>
        <begin position="688"/>
        <end position="730"/>
    </location>
</feature>
<dbReference type="InterPro" id="IPR043128">
    <property type="entry name" value="Rev_trsase/Diguanyl_cyclase"/>
</dbReference>
<keyword evidence="4" id="KW-0255">Endonuclease</keyword>
<dbReference type="SUPFAM" id="SSF56672">
    <property type="entry name" value="DNA/RNA polymerases"/>
    <property type="match status" value="1"/>
</dbReference>
<keyword evidence="2" id="KW-0548">Nucleotidyltransferase</keyword>
<dbReference type="PROSITE" id="PS50994">
    <property type="entry name" value="INTEGRASE"/>
    <property type="match status" value="1"/>
</dbReference>
<reference evidence="9" key="1">
    <citation type="journal article" date="2019" name="Sci. Rep.">
        <title>Draft genome of Tanacetum cinerariifolium, the natural source of mosquito coil.</title>
        <authorList>
            <person name="Yamashiro T."/>
            <person name="Shiraishi A."/>
            <person name="Satake H."/>
            <person name="Nakayama K."/>
        </authorList>
    </citation>
    <scope>NUCLEOTIDE SEQUENCE</scope>
</reference>
<evidence type="ECO:0000256" key="4">
    <source>
        <dbReference type="ARBA" id="ARBA00022759"/>
    </source>
</evidence>
<dbReference type="Gene3D" id="3.10.10.10">
    <property type="entry name" value="HIV Type 1 Reverse Transcriptase, subunit A, domain 1"/>
    <property type="match status" value="1"/>
</dbReference>
<keyword evidence="6" id="KW-0695">RNA-directed DNA polymerase</keyword>
<dbReference type="InterPro" id="IPR012337">
    <property type="entry name" value="RNaseH-like_sf"/>
</dbReference>
<sequence>MREGAFIRLESIYETVKDEIAEPGFRAYWSGSERVIHNKGDLRDYWMEIASDRDFLGPATSYVHIRDPYLFRHVEGRKSRARLSKGHFIGHLAAYFGLVGDQGLRGLLVVVNELPIFYLHELAKLNICSRFGDIWAWVAPRPERQQGGTFGAAEDARALDEGAHSSTRVGTLAAATHSSAPDYLMDASGRTYQASDSTLFGSLRLSYERILYAVKVNDASYEVTSADHSFYCWLQEIVSQLAILGENISQEDLSLKFLRSLPFDWNTYVVVWRNKPDLDTMRFDDLYNNFKIVEQEVKGNASSNTSSNAMVAIDGVGFDWSFMEDDELPTNMALMAFSDSEVTDIIKGTKSKQNRTKPNTKQKAWKSQKSTKVNKKSSPSKSKSKTKPRSRADPTLLNYFEMAAKGNGDPPIPDLRTIEELCQPSLNGLGGPIALIAIQATKFGLKNEMIQQVYNSCQFHGLPGDDANKHLDKFLHVTQSIKVNGVTDDALRLYLFPYSLTHLDTAWFDCLPRTSINTFEQMAKMFLGKYFPPSMVTMRKNEITNFRQCPDESLFEAWECGTFMKRRPEECYDLIENMNAHHNDWDNLAQRSESSSSITSFSDLKIVALKDEIAEINKNLMRVLQANDAILKNMQTNMTSLINSNLELKNMFGQFMKMNTTSSSGPGTLPSNTITNPNEDLKGITTRSGTAYQGPMIPTTSSSSPKVVERETEVTNNTESPTNNGSTKDVQPSVVQIETLIFDYEPVVALINEPVAATVSALKPNQKPSIPSFQKTERALIDVFEGELTLRVGKEAITFHLDQSSRYSANYNDMTANRIDVIDMAYEEYSDFLLEEVDAFLALKDDPTSSEVKLKDLPPHLEYVFLEGDDKLLVIIAKDLCDEEKIALIKVLKLHKQAITCKLFDIKGINPEFFTHKILMEEDFKPVVQHQRKKGGFTIIENEENELIMTHSVTGWRVCIDFRKLNEATHKNHFPLPFMDQMLERLAGNEYYCFLDGFSGYFQIPIDPKDQEKTTFTCPYGTFAYHRMPFGLCNAPGTFQRCMMAIFHDMIEKRWKSSRKTSRFFGILLKLVSPIWKRFLNGVVLRQHHEKNFKPIQYASKTMTEAESNYTMTEKEMLAVVYAFEKFQSYLIMNKRIVFTYYSTLKYLFAKKDSKARLLRWVLLLQEFKFKVIDTKGAKNLAADLLSRLEKPNQNVLNSKEMNETFLLEILNMVSFRAKALPTNDARVVCKFLKSLFARFGTPRAIISDRRMHFCNDQFAKVMLKYGVAHHLATAYHPQTSEQITSDHREVQLNELNEICNQAYDNFLIYKEKTKRIHDSKIKDHVFNIGDRVLLFNLRLKIFSGKLKTCLSGPFTITQVFPYGTVNLSQTDGPNFKVNGHRLKHYFGEDIPKMVIPDL</sequence>
<evidence type="ECO:0000256" key="6">
    <source>
        <dbReference type="ARBA" id="ARBA00022918"/>
    </source>
</evidence>
<dbReference type="GO" id="GO:0004519">
    <property type="term" value="F:endonuclease activity"/>
    <property type="evidence" value="ECO:0007669"/>
    <property type="project" value="UniProtKB-KW"/>
</dbReference>
<dbReference type="Pfam" id="PF14223">
    <property type="entry name" value="Retrotran_gag_2"/>
    <property type="match status" value="1"/>
</dbReference>
<dbReference type="Gene3D" id="3.30.420.10">
    <property type="entry name" value="Ribonuclease H-like superfamily/Ribonuclease H"/>
    <property type="match status" value="1"/>
</dbReference>
<dbReference type="SUPFAM" id="SSF53098">
    <property type="entry name" value="Ribonuclease H-like"/>
    <property type="match status" value="1"/>
</dbReference>
<protein>
    <recommendedName>
        <fullName evidence="8">Integrase catalytic domain-containing protein</fullName>
    </recommendedName>
</protein>
<dbReference type="Gene3D" id="3.10.20.370">
    <property type="match status" value="1"/>
</dbReference>
<accession>A0A6L2P2G0</accession>
<keyword evidence="5" id="KW-0378">Hydrolase</keyword>
<keyword evidence="1" id="KW-0808">Transferase</keyword>
<dbReference type="GO" id="GO:0016787">
    <property type="term" value="F:hydrolase activity"/>
    <property type="evidence" value="ECO:0007669"/>
    <property type="project" value="UniProtKB-KW"/>
</dbReference>
<dbReference type="InterPro" id="IPR043502">
    <property type="entry name" value="DNA/RNA_pol_sf"/>
</dbReference>
<feature type="region of interest" description="Disordered" evidence="7">
    <location>
        <begin position="347"/>
        <end position="392"/>
    </location>
</feature>
<dbReference type="CDD" id="cd01647">
    <property type="entry name" value="RT_LTR"/>
    <property type="match status" value="1"/>
</dbReference>
<evidence type="ECO:0000256" key="7">
    <source>
        <dbReference type="SAM" id="MobiDB-lite"/>
    </source>
</evidence>
<dbReference type="InterPro" id="IPR036397">
    <property type="entry name" value="RNaseH_sf"/>
</dbReference>
<dbReference type="PANTHER" id="PTHR37984:SF5">
    <property type="entry name" value="PROTEIN NYNRIN-LIKE"/>
    <property type="match status" value="1"/>
</dbReference>
<evidence type="ECO:0000259" key="8">
    <source>
        <dbReference type="PROSITE" id="PS50994"/>
    </source>
</evidence>
<dbReference type="InterPro" id="IPR001584">
    <property type="entry name" value="Integrase_cat-core"/>
</dbReference>
<comment type="caution">
    <text evidence="9">The sequence shown here is derived from an EMBL/GenBank/DDBJ whole genome shotgun (WGS) entry which is preliminary data.</text>
</comment>
<dbReference type="Pfam" id="PF00078">
    <property type="entry name" value="RVT_1"/>
    <property type="match status" value="1"/>
</dbReference>
<dbReference type="Pfam" id="PF03732">
    <property type="entry name" value="Retrotrans_gag"/>
    <property type="match status" value="1"/>
</dbReference>
<dbReference type="InterPro" id="IPR041373">
    <property type="entry name" value="RT_RNaseH"/>
</dbReference>
<dbReference type="CDD" id="cd09274">
    <property type="entry name" value="RNase_HI_RT_Ty3"/>
    <property type="match status" value="1"/>
</dbReference>
<dbReference type="GO" id="GO:0003964">
    <property type="term" value="F:RNA-directed DNA polymerase activity"/>
    <property type="evidence" value="ECO:0007669"/>
    <property type="project" value="UniProtKB-KW"/>
</dbReference>
<feature type="compositionally biased region" description="Basic residues" evidence="7">
    <location>
        <begin position="349"/>
        <end position="366"/>
    </location>
</feature>
<gene>
    <name evidence="9" type="ORF">Tci_063203</name>
</gene>
<name>A0A6L2P2G0_TANCI</name>
<evidence type="ECO:0000313" key="9">
    <source>
        <dbReference type="EMBL" id="GEU91225.1"/>
    </source>
</evidence>
<keyword evidence="3" id="KW-0540">Nuclease</keyword>